<dbReference type="OrthoDB" id="443772at2759"/>
<dbReference type="EMBL" id="KQ030516">
    <property type="protein sequence ID" value="KJZ75515.1"/>
    <property type="molecule type" value="Genomic_DNA"/>
</dbReference>
<evidence type="ECO:0000256" key="4">
    <source>
        <dbReference type="ARBA" id="ARBA00023054"/>
    </source>
</evidence>
<sequence>MVTKSKLRMALAAEKGVDFKKLKQEKKHKAALKRKRADAELVGGASPDDDDDDDDDDKQDNEDATPENEPQAEDDDEEADRTDEEVDKDNEGFDNENMNLDAVDDSDTSESSIELEEKIPRRALKSKPERNGGVAKIVARRDDEEEEEEDEEEDDIPVSDLDELEDEDKEDLIPHTRLTINNTTALKAAFDRISIPTDKSTPFVTHQSIVASANIAESIPDVSDDLQRELAFYSQCLEAARLGRSKLLAEGVPFSRPKDYFAEMVKEDAHMEKVKAKLVEEASAKKAAAEARKLRDLKKFGKQVQVAKLQERQKAKRETLDKIKTLKRKRQESGADVGTKEAEMFDVGVDHEIAKHSQRSGKGAPAGGSHAPNSKRVKKNEKYGFGGKKRHAKSGDAISSGDLSGFNAKQMKAGGAKGKGNAHKASRPGKARRKAMATK</sequence>
<dbReference type="GO" id="GO:0030687">
    <property type="term" value="C:preribosome, large subunit precursor"/>
    <property type="evidence" value="ECO:0007669"/>
    <property type="project" value="EnsemblFungi"/>
</dbReference>
<gene>
    <name evidence="7" type="ORF">HIM_04978</name>
</gene>
<proteinExistence type="inferred from homology"/>
<keyword evidence="3" id="KW-0690">Ribosome biogenesis</keyword>
<dbReference type="PANTHER" id="PTHR13028:SF0">
    <property type="entry name" value="RRNA-PROCESSING PROTEIN EBP2-RELATED"/>
    <property type="match status" value="1"/>
</dbReference>
<dbReference type="Proteomes" id="UP000054481">
    <property type="component" value="Unassembled WGS sequence"/>
</dbReference>
<feature type="compositionally biased region" description="Basic residues" evidence="6">
    <location>
        <begin position="420"/>
        <end position="439"/>
    </location>
</feature>
<feature type="compositionally biased region" description="Basic and acidic residues" evidence="6">
    <location>
        <begin position="338"/>
        <end position="355"/>
    </location>
</feature>
<reference evidence="7 8" key="1">
    <citation type="journal article" date="2014" name="Genome Biol. Evol.">
        <title>Comparative genomics and transcriptomics analyses reveal divergent lifestyle features of nematode endoparasitic fungus Hirsutella minnesotensis.</title>
        <authorList>
            <person name="Lai Y."/>
            <person name="Liu K."/>
            <person name="Zhang X."/>
            <person name="Zhang X."/>
            <person name="Li K."/>
            <person name="Wang N."/>
            <person name="Shu C."/>
            <person name="Wu Y."/>
            <person name="Wang C."/>
            <person name="Bushley K.E."/>
            <person name="Xiang M."/>
            <person name="Liu X."/>
        </authorList>
    </citation>
    <scope>NUCLEOTIDE SEQUENCE [LARGE SCALE GENOMIC DNA]</scope>
    <source>
        <strain evidence="7 8">3608</strain>
    </source>
</reference>
<feature type="compositionally biased region" description="Acidic residues" evidence="6">
    <location>
        <begin position="143"/>
        <end position="170"/>
    </location>
</feature>
<evidence type="ECO:0000256" key="3">
    <source>
        <dbReference type="ARBA" id="ARBA00022517"/>
    </source>
</evidence>
<keyword evidence="8" id="KW-1185">Reference proteome</keyword>
<dbReference type="GO" id="GO:0042273">
    <property type="term" value="P:ribosomal large subunit biogenesis"/>
    <property type="evidence" value="ECO:0007669"/>
    <property type="project" value="EnsemblFungi"/>
</dbReference>
<dbReference type="GO" id="GO:0000280">
    <property type="term" value="P:nuclear division"/>
    <property type="evidence" value="ECO:0007669"/>
    <property type="project" value="EnsemblFungi"/>
</dbReference>
<dbReference type="InterPro" id="IPR008610">
    <property type="entry name" value="Ebp2"/>
</dbReference>
<dbReference type="GO" id="GO:0006364">
    <property type="term" value="P:rRNA processing"/>
    <property type="evidence" value="ECO:0007669"/>
    <property type="project" value="EnsemblFungi"/>
</dbReference>
<dbReference type="PANTHER" id="PTHR13028">
    <property type="entry name" value="RRNA PROCESSING PROTEIN EBNA1-BINDING PROTEIN-RELATED"/>
    <property type="match status" value="1"/>
</dbReference>
<feature type="compositionally biased region" description="Basic residues" evidence="6">
    <location>
        <begin position="23"/>
        <end position="36"/>
    </location>
</feature>
<name>A0A0F7ZPH6_9HYPO</name>
<dbReference type="Pfam" id="PF05890">
    <property type="entry name" value="Ebp2"/>
    <property type="match status" value="1"/>
</dbReference>
<dbReference type="GO" id="GO:0005730">
    <property type="term" value="C:nucleolus"/>
    <property type="evidence" value="ECO:0007669"/>
    <property type="project" value="UniProtKB-SubCell"/>
</dbReference>
<comment type="subcellular location">
    <subcellularLocation>
        <location evidence="1">Nucleus</location>
        <location evidence="1">Nucleolus</location>
    </subcellularLocation>
</comment>
<evidence type="ECO:0000256" key="6">
    <source>
        <dbReference type="SAM" id="MobiDB-lite"/>
    </source>
</evidence>
<evidence type="ECO:0000313" key="8">
    <source>
        <dbReference type="Proteomes" id="UP000054481"/>
    </source>
</evidence>
<evidence type="ECO:0000256" key="2">
    <source>
        <dbReference type="ARBA" id="ARBA00007336"/>
    </source>
</evidence>
<feature type="region of interest" description="Disordered" evidence="6">
    <location>
        <begin position="21"/>
        <end position="175"/>
    </location>
</feature>
<comment type="similarity">
    <text evidence="2">Belongs to the EBP2 family.</text>
</comment>
<feature type="region of interest" description="Disordered" evidence="6">
    <location>
        <begin position="325"/>
        <end position="439"/>
    </location>
</feature>
<evidence type="ECO:0000256" key="5">
    <source>
        <dbReference type="ARBA" id="ARBA00023242"/>
    </source>
</evidence>
<keyword evidence="5" id="KW-0539">Nucleus</keyword>
<accession>A0A0F7ZPH6</accession>
<protein>
    <recommendedName>
        <fullName evidence="9">rRNA-processing protein EBP2</fullName>
    </recommendedName>
</protein>
<dbReference type="GO" id="GO:0042802">
    <property type="term" value="F:identical protein binding"/>
    <property type="evidence" value="ECO:0007669"/>
    <property type="project" value="EnsemblFungi"/>
</dbReference>
<feature type="compositionally biased region" description="Basic and acidic residues" evidence="6">
    <location>
        <begin position="115"/>
        <end position="130"/>
    </location>
</feature>
<organism evidence="7 8">
    <name type="scientific">Hirsutella minnesotensis 3608</name>
    <dbReference type="NCBI Taxonomy" id="1043627"/>
    <lineage>
        <taxon>Eukaryota</taxon>
        <taxon>Fungi</taxon>
        <taxon>Dikarya</taxon>
        <taxon>Ascomycota</taxon>
        <taxon>Pezizomycotina</taxon>
        <taxon>Sordariomycetes</taxon>
        <taxon>Hypocreomycetidae</taxon>
        <taxon>Hypocreales</taxon>
        <taxon>Ophiocordycipitaceae</taxon>
        <taxon>Hirsutella</taxon>
    </lineage>
</organism>
<keyword evidence="4" id="KW-0175">Coiled coil</keyword>
<feature type="compositionally biased region" description="Acidic residues" evidence="6">
    <location>
        <begin position="47"/>
        <end position="94"/>
    </location>
</feature>
<evidence type="ECO:0000313" key="7">
    <source>
        <dbReference type="EMBL" id="KJZ75515.1"/>
    </source>
</evidence>
<evidence type="ECO:0008006" key="9">
    <source>
        <dbReference type="Google" id="ProtNLM"/>
    </source>
</evidence>
<evidence type="ECO:0000256" key="1">
    <source>
        <dbReference type="ARBA" id="ARBA00004604"/>
    </source>
</evidence>
<dbReference type="GO" id="GO:0034399">
    <property type="term" value="C:nuclear periphery"/>
    <property type="evidence" value="ECO:0007669"/>
    <property type="project" value="EnsemblFungi"/>
</dbReference>
<dbReference type="AlphaFoldDB" id="A0A0F7ZPH6"/>